<organism evidence="4">
    <name type="scientific">Tetraodon nigroviridis</name>
    <name type="common">Spotted green pufferfish</name>
    <name type="synonym">Chelonodon nigroviridis</name>
    <dbReference type="NCBI Taxonomy" id="99883"/>
    <lineage>
        <taxon>Eukaryota</taxon>
        <taxon>Metazoa</taxon>
        <taxon>Chordata</taxon>
        <taxon>Craniata</taxon>
        <taxon>Vertebrata</taxon>
        <taxon>Euteleostomi</taxon>
        <taxon>Actinopterygii</taxon>
        <taxon>Neopterygii</taxon>
        <taxon>Teleostei</taxon>
        <taxon>Neoteleostei</taxon>
        <taxon>Acanthomorphata</taxon>
        <taxon>Eupercaria</taxon>
        <taxon>Tetraodontiformes</taxon>
        <taxon>Tetradontoidea</taxon>
        <taxon>Tetraodontidae</taxon>
        <taxon>Tetraodon</taxon>
    </lineage>
</organism>
<feature type="coiled-coil region" evidence="1">
    <location>
        <begin position="78"/>
        <end position="257"/>
    </location>
</feature>
<feature type="region of interest" description="Disordered" evidence="2">
    <location>
        <begin position="312"/>
        <end position="336"/>
    </location>
</feature>
<dbReference type="GO" id="GO:0010389">
    <property type="term" value="P:regulation of G2/M transition of mitotic cell cycle"/>
    <property type="evidence" value="ECO:0007669"/>
    <property type="project" value="TreeGrafter"/>
</dbReference>
<dbReference type="InterPro" id="IPR043513">
    <property type="entry name" value="Cenp-F"/>
</dbReference>
<dbReference type="PANTHER" id="PTHR18874">
    <property type="entry name" value="CMF/LEK/CENP CELL DIVISION-RELATED"/>
    <property type="match status" value="1"/>
</dbReference>
<dbReference type="GO" id="GO:0008017">
    <property type="term" value="F:microtubule binding"/>
    <property type="evidence" value="ECO:0007669"/>
    <property type="project" value="InterPro"/>
</dbReference>
<dbReference type="GO" id="GO:0000922">
    <property type="term" value="C:spindle pole"/>
    <property type="evidence" value="ECO:0007669"/>
    <property type="project" value="TreeGrafter"/>
</dbReference>
<dbReference type="GO" id="GO:0000775">
    <property type="term" value="C:chromosome, centromeric region"/>
    <property type="evidence" value="ECO:0007669"/>
    <property type="project" value="InterPro"/>
</dbReference>
<feature type="region of interest" description="Disordered" evidence="2">
    <location>
        <begin position="50"/>
        <end position="71"/>
    </location>
</feature>
<dbReference type="OrthoDB" id="10255522at2759"/>
<dbReference type="AlphaFoldDB" id="Q4RZJ1"/>
<dbReference type="KEGG" id="tng:GSTEN00026459G001"/>
<feature type="non-terminal residue" evidence="4">
    <location>
        <position position="1"/>
    </location>
</feature>
<dbReference type="GO" id="GO:0051310">
    <property type="term" value="P:metaphase chromosome alignment"/>
    <property type="evidence" value="ECO:0007669"/>
    <property type="project" value="TreeGrafter"/>
</dbReference>
<dbReference type="GO" id="GO:0070840">
    <property type="term" value="F:dynein complex binding"/>
    <property type="evidence" value="ECO:0007669"/>
    <property type="project" value="TreeGrafter"/>
</dbReference>
<gene>
    <name evidence="4" type="ORF">GSTENG00026459001</name>
</gene>
<dbReference type="GO" id="GO:0005634">
    <property type="term" value="C:nucleus"/>
    <property type="evidence" value="ECO:0007669"/>
    <property type="project" value="TreeGrafter"/>
</dbReference>
<dbReference type="GO" id="GO:0000278">
    <property type="term" value="P:mitotic cell cycle"/>
    <property type="evidence" value="ECO:0007669"/>
    <property type="project" value="TreeGrafter"/>
</dbReference>
<dbReference type="Pfam" id="PF10481">
    <property type="entry name" value="CENP-F_N"/>
    <property type="match status" value="1"/>
</dbReference>
<sequence length="336" mass="38931">LLNQSSANVSHKDIAARQAGSSIFPWQQDQALGRPFQDVVETPLKRRGTSLWEAHEETPIKPSQRMSCLQSPAGSSQQMEQLKTLNQVEQKLKQMTEEMSCQRHNAESCKRALEQKLKEQERVSQKELSQLQGTHQALEQQLDQTRTKLTQELQQSKKDLNVLQADMEKTCFQKNQIMKELEEQKQKLLRAEQNLQACQSKEHDVRKKMEELQKEKNTLTVQLDQGSRRLTQLEEEKKNTEQNLKRTQGLFDDLKGKIVQPNKSDLVKCVFFFLLLLFVELLFSVFKAKSEGQTEELKKIQSKLEHQSQTSVQELSNMKKTLDDAESKNERLACYT</sequence>
<dbReference type="Gene3D" id="1.20.920.20">
    <property type="match status" value="1"/>
</dbReference>
<name>Q4RZJ1_TETNG</name>
<dbReference type="PANTHER" id="PTHR18874:SF10">
    <property type="entry name" value="CENTROMERE PROTEIN F"/>
    <property type="match status" value="1"/>
</dbReference>
<protein>
    <submittedName>
        <fullName evidence="4">(spotted green pufferfish) hypothetical protein</fullName>
    </submittedName>
</protein>
<reference evidence="4" key="1">
    <citation type="journal article" date="2004" name="Nature">
        <title>Genome duplication in the teleost fish Tetraodon nigroviridis reveals the early vertebrate proto-karyotype.</title>
        <authorList>
            <person name="Jaillon O."/>
            <person name="Aury J.-M."/>
            <person name="Brunet F."/>
            <person name="Petit J.-L."/>
            <person name="Stange-Thomann N."/>
            <person name="Mauceli E."/>
            <person name="Bouneau L."/>
            <person name="Fischer C."/>
            <person name="Ozouf-Costaz C."/>
            <person name="Bernot A."/>
            <person name="Nicaud S."/>
            <person name="Jaffe D."/>
            <person name="Fisher S."/>
            <person name="Lutfalla G."/>
            <person name="Dossat C."/>
            <person name="Segurens B."/>
            <person name="Dasilva C."/>
            <person name="Salanoubat M."/>
            <person name="Levy M."/>
            <person name="Boudet N."/>
            <person name="Castellano S."/>
            <person name="Anthouard V."/>
            <person name="Jubin C."/>
            <person name="Castelli V."/>
            <person name="Katinka M."/>
            <person name="Vacherie B."/>
            <person name="Biemont C."/>
            <person name="Skalli Z."/>
            <person name="Cattolico L."/>
            <person name="Poulain J."/>
            <person name="De Berardinis V."/>
            <person name="Cruaud C."/>
            <person name="Duprat S."/>
            <person name="Brottier P."/>
            <person name="Coutanceau J.-P."/>
            <person name="Gouzy J."/>
            <person name="Parra G."/>
            <person name="Lardier G."/>
            <person name="Chapple C."/>
            <person name="McKernan K.J."/>
            <person name="McEwan P."/>
            <person name="Bosak S."/>
            <person name="Kellis M."/>
            <person name="Volff J.-N."/>
            <person name="Guigo R."/>
            <person name="Zody M.C."/>
            <person name="Mesirov J."/>
            <person name="Lindblad-Toh K."/>
            <person name="Birren B."/>
            <person name="Nusbaum C."/>
            <person name="Kahn D."/>
            <person name="Robinson-Rechavi M."/>
            <person name="Laudet V."/>
            <person name="Schachter V."/>
            <person name="Quetier F."/>
            <person name="Saurin W."/>
            <person name="Scarpelli C."/>
            <person name="Wincker P."/>
            <person name="Lander E.S."/>
            <person name="Weissenbach J."/>
            <person name="Roest Crollius H."/>
        </authorList>
    </citation>
    <scope>NUCLEOTIDE SEQUENCE [LARGE SCALE GENOMIC DNA]</scope>
</reference>
<feature type="compositionally biased region" description="Basic and acidic residues" evidence="2">
    <location>
        <begin position="320"/>
        <end position="336"/>
    </location>
</feature>
<evidence type="ECO:0000313" key="4">
    <source>
        <dbReference type="EMBL" id="CAG06191.1"/>
    </source>
</evidence>
<dbReference type="EMBL" id="CAAE01014820">
    <property type="protein sequence ID" value="CAG06191.1"/>
    <property type="molecule type" value="Genomic_DNA"/>
</dbReference>
<evidence type="ECO:0000256" key="1">
    <source>
        <dbReference type="SAM" id="Coils"/>
    </source>
</evidence>
<keyword evidence="1" id="KW-0175">Coiled coil</keyword>
<comment type="caution">
    <text evidence="4">The sequence shown here is derived from an EMBL/GenBank/DDBJ whole genome shotgun (WGS) entry which is preliminary data.</text>
</comment>
<accession>Q4RZJ1</accession>
<reference evidence="4" key="2">
    <citation type="submission" date="2004-02" db="EMBL/GenBank/DDBJ databases">
        <authorList>
            <consortium name="Genoscope"/>
            <consortium name="Whitehead Institute Centre for Genome Research"/>
        </authorList>
    </citation>
    <scope>NUCLEOTIDE SEQUENCE</scope>
</reference>
<evidence type="ECO:0000259" key="3">
    <source>
        <dbReference type="Pfam" id="PF10481"/>
    </source>
</evidence>
<proteinExistence type="predicted"/>
<evidence type="ECO:0000256" key="2">
    <source>
        <dbReference type="SAM" id="MobiDB-lite"/>
    </source>
</evidence>
<dbReference type="InterPro" id="IPR018463">
    <property type="entry name" value="Centromere_CenpF_N"/>
</dbReference>
<feature type="domain" description="Centromere protein Cenp-F N-terminal" evidence="3">
    <location>
        <begin position="3"/>
        <end position="103"/>
    </location>
</feature>